<evidence type="ECO:0000313" key="7">
    <source>
        <dbReference type="EMBL" id="KAH7034796.1"/>
    </source>
</evidence>
<dbReference type="SUPFAM" id="SSF75005">
    <property type="entry name" value="Arabinanase/levansucrase/invertase"/>
    <property type="match status" value="1"/>
</dbReference>
<dbReference type="GO" id="GO:0004553">
    <property type="term" value="F:hydrolase activity, hydrolyzing O-glycosyl compounds"/>
    <property type="evidence" value="ECO:0007669"/>
    <property type="project" value="InterPro"/>
</dbReference>
<evidence type="ECO:0000256" key="6">
    <source>
        <dbReference type="SAM" id="MobiDB-lite"/>
    </source>
</evidence>
<proteinExistence type="inferred from homology"/>
<dbReference type="AlphaFoldDB" id="A0A9P8YD73"/>
<comment type="similarity">
    <text evidence="1">Belongs to the glycosyl hydrolase 43 family.</text>
</comment>
<feature type="compositionally biased region" description="Acidic residues" evidence="6">
    <location>
        <begin position="202"/>
        <end position="211"/>
    </location>
</feature>
<gene>
    <name evidence="7" type="ORF">B0I36DRAFT_263805</name>
</gene>
<dbReference type="InterPro" id="IPR023296">
    <property type="entry name" value="Glyco_hydro_beta-prop_sf"/>
</dbReference>
<keyword evidence="2 7" id="KW-0378">Hydrolase</keyword>
<evidence type="ECO:0000256" key="4">
    <source>
        <dbReference type="ARBA" id="ARBA00023295"/>
    </source>
</evidence>
<dbReference type="Proteomes" id="UP000756346">
    <property type="component" value="Unassembled WGS sequence"/>
</dbReference>
<dbReference type="GO" id="GO:0005975">
    <property type="term" value="P:carbohydrate metabolic process"/>
    <property type="evidence" value="ECO:0007669"/>
    <property type="project" value="InterPro"/>
</dbReference>
<dbReference type="InterPro" id="IPR006710">
    <property type="entry name" value="Glyco_hydro_43"/>
</dbReference>
<dbReference type="RefSeq" id="XP_046014889.1">
    <property type="nucleotide sequence ID" value="XM_046151170.1"/>
</dbReference>
<dbReference type="PANTHER" id="PTHR43772:SF2">
    <property type="entry name" value="PUTATIVE (AFU_ORTHOLOGUE AFUA_2G04480)-RELATED"/>
    <property type="match status" value="1"/>
</dbReference>
<dbReference type="InterPro" id="IPR052176">
    <property type="entry name" value="Glycosyl_Hydrlase_43_Enz"/>
</dbReference>
<accession>A0A9P8YD73</accession>
<name>A0A9P8YD73_9PEZI</name>
<dbReference type="PANTHER" id="PTHR43772">
    <property type="entry name" value="ENDO-1,4-BETA-XYLANASE"/>
    <property type="match status" value="1"/>
</dbReference>
<dbReference type="CDD" id="cd18827">
    <property type="entry name" value="GH43_XlnD-like"/>
    <property type="match status" value="1"/>
</dbReference>
<sequence>MQAVLGFSASAATHLSPAGALPALPFDSASLPLSTPYSQGAVNMPDYTTSEAGNPFISGWYADPDTGFYENEYWVFPTASFRYEEQTYLDAFSSPDLVHWTKHPRILTTDDIPWAHKAVWAPSPVYRNGKYYLYFGANDIQVDEIAEGKVGGIGVAVADHPGGPYKDALGKPLIGDFHNGAQPIDQDVFIDRPGSSGRGDESNDGGEEEEEDNAQAYMYYGGHGHANIVKLNRDMISLGSFDAEGNDVFREITPANYTEGSQMFVRKGVYYYMWSEGGWTGPDYSVSYAMSRESPLGPFTLPAGNNNSSSGGNKILQQDPSVARGSGHNGVIHVPGTDIWYIVYHRRPLSETDGNHRVVCYDRMFFDDDNGGAILPVQMLVKDNFADGGMIAWKTFDIGGGHGEGAVGAAQGHQDQGKSRWEVIEHRLVGSNTGGPKTATLAMLDTNFGDFIFDATIGFPEVISPEDGGSSGHAQLIFWARGNAREGYSEYNYVGLRPTTTEAGARLAVNIGSVVNGTATVLTSTTTDLRATGKELAVRVTAQEGVVLVRVKASAAGGVGTEAGPDSAGEATVLKASTHVSRSGANGVAVQGTASGVKFGHISVAHPPPKTRG</sequence>
<reference evidence="7" key="1">
    <citation type="journal article" date="2021" name="Nat. Commun.">
        <title>Genetic determinants of endophytism in the Arabidopsis root mycobiome.</title>
        <authorList>
            <person name="Mesny F."/>
            <person name="Miyauchi S."/>
            <person name="Thiergart T."/>
            <person name="Pickel B."/>
            <person name="Atanasova L."/>
            <person name="Karlsson M."/>
            <person name="Huettel B."/>
            <person name="Barry K.W."/>
            <person name="Haridas S."/>
            <person name="Chen C."/>
            <person name="Bauer D."/>
            <person name="Andreopoulos W."/>
            <person name="Pangilinan J."/>
            <person name="LaButti K."/>
            <person name="Riley R."/>
            <person name="Lipzen A."/>
            <person name="Clum A."/>
            <person name="Drula E."/>
            <person name="Henrissat B."/>
            <person name="Kohler A."/>
            <person name="Grigoriev I.V."/>
            <person name="Martin F.M."/>
            <person name="Hacquard S."/>
        </authorList>
    </citation>
    <scope>NUCLEOTIDE SEQUENCE</scope>
    <source>
        <strain evidence="7">MPI-CAGE-CH-0230</strain>
    </source>
</reference>
<evidence type="ECO:0000256" key="2">
    <source>
        <dbReference type="ARBA" id="ARBA00022801"/>
    </source>
</evidence>
<evidence type="ECO:0000256" key="1">
    <source>
        <dbReference type="ARBA" id="ARBA00009865"/>
    </source>
</evidence>
<comment type="caution">
    <text evidence="7">The sequence shown here is derived from an EMBL/GenBank/DDBJ whole genome shotgun (WGS) entry which is preliminary data.</text>
</comment>
<feature type="site" description="Important for catalytic activity, responsible for pKa modulation of the active site Glu and correct orientation of both the proton donor and substrate" evidence="5">
    <location>
        <position position="204"/>
    </location>
</feature>
<dbReference type="OrthoDB" id="5211809at2759"/>
<evidence type="ECO:0000256" key="5">
    <source>
        <dbReference type="PIRSR" id="PIRSR606710-2"/>
    </source>
</evidence>
<protein>
    <submittedName>
        <fullName evidence="7">Glycosyl hydrolase</fullName>
    </submittedName>
</protein>
<dbReference type="Gene3D" id="2.115.10.20">
    <property type="entry name" value="Glycosyl hydrolase domain, family 43"/>
    <property type="match status" value="1"/>
</dbReference>
<feature type="region of interest" description="Disordered" evidence="6">
    <location>
        <begin position="184"/>
        <end position="211"/>
    </location>
</feature>
<keyword evidence="8" id="KW-1185">Reference proteome</keyword>
<dbReference type="Pfam" id="PF04616">
    <property type="entry name" value="Glyco_hydro_43"/>
    <property type="match status" value="1"/>
</dbReference>
<dbReference type="EMBL" id="JAGTJQ010000003">
    <property type="protein sequence ID" value="KAH7034796.1"/>
    <property type="molecule type" value="Genomic_DNA"/>
</dbReference>
<organism evidence="7 8">
    <name type="scientific">Microdochium trichocladiopsis</name>
    <dbReference type="NCBI Taxonomy" id="1682393"/>
    <lineage>
        <taxon>Eukaryota</taxon>
        <taxon>Fungi</taxon>
        <taxon>Dikarya</taxon>
        <taxon>Ascomycota</taxon>
        <taxon>Pezizomycotina</taxon>
        <taxon>Sordariomycetes</taxon>
        <taxon>Xylariomycetidae</taxon>
        <taxon>Xylariales</taxon>
        <taxon>Microdochiaceae</taxon>
        <taxon>Microdochium</taxon>
    </lineage>
</organism>
<dbReference type="GeneID" id="70180716"/>
<evidence type="ECO:0000256" key="3">
    <source>
        <dbReference type="ARBA" id="ARBA00023277"/>
    </source>
</evidence>
<evidence type="ECO:0000313" key="8">
    <source>
        <dbReference type="Proteomes" id="UP000756346"/>
    </source>
</evidence>
<keyword evidence="3" id="KW-0119">Carbohydrate metabolism</keyword>
<keyword evidence="4" id="KW-0326">Glycosidase</keyword>